<dbReference type="InterPro" id="IPR011009">
    <property type="entry name" value="Kinase-like_dom_sf"/>
</dbReference>
<dbReference type="GO" id="GO:0035556">
    <property type="term" value="P:intracellular signal transduction"/>
    <property type="evidence" value="ECO:0007669"/>
    <property type="project" value="TreeGrafter"/>
</dbReference>
<keyword evidence="1" id="KW-0547">Nucleotide-binding</keyword>
<accession>A0A1I8C0K4</accession>
<evidence type="ECO:0000313" key="4">
    <source>
        <dbReference type="Proteomes" id="UP000095281"/>
    </source>
</evidence>
<proteinExistence type="predicted"/>
<reference evidence="5" key="1">
    <citation type="submission" date="2016-11" db="UniProtKB">
        <authorList>
            <consortium name="WormBaseParasite"/>
        </authorList>
    </citation>
    <scope>IDENTIFICATION</scope>
</reference>
<evidence type="ECO:0000256" key="1">
    <source>
        <dbReference type="ARBA" id="ARBA00022741"/>
    </source>
</evidence>
<dbReference type="GO" id="GO:0005737">
    <property type="term" value="C:cytoplasm"/>
    <property type="evidence" value="ECO:0007669"/>
    <property type="project" value="TreeGrafter"/>
</dbReference>
<sequence>MVLTTLTSTALPNKNINNNNSNIQQNPTTSSLTSTFSPTSSLAVTVFEWVDGQDICFEITRRAAAGFIYSEAVASHYTRQLVQAVQHMHSQNILHRGYKASQFITGKNNAPLKIHGLGVAFRLSDDNKCPTGEYLII</sequence>
<dbReference type="WBParaSite" id="MhA1_Contig88.frz3.gene94">
    <property type="protein sequence ID" value="MhA1_Contig88.frz3.gene94"/>
    <property type="gene ID" value="MhA1_Contig88.frz3.gene94"/>
</dbReference>
<dbReference type="InterPro" id="IPR000719">
    <property type="entry name" value="Prot_kinase_dom"/>
</dbReference>
<evidence type="ECO:0000313" key="5">
    <source>
        <dbReference type="WBParaSite" id="MhA1_Contig88.frz3.gene94"/>
    </source>
</evidence>
<dbReference type="PANTHER" id="PTHR24346">
    <property type="entry name" value="MAP/MICROTUBULE AFFINITY-REGULATING KINASE"/>
    <property type="match status" value="1"/>
</dbReference>
<dbReference type="Proteomes" id="UP000095281">
    <property type="component" value="Unplaced"/>
</dbReference>
<dbReference type="PANTHER" id="PTHR24346:SF30">
    <property type="entry name" value="MATERNAL EMBRYONIC LEUCINE ZIPPER KINASE"/>
    <property type="match status" value="1"/>
</dbReference>
<dbReference type="GO" id="GO:0004674">
    <property type="term" value="F:protein serine/threonine kinase activity"/>
    <property type="evidence" value="ECO:0007669"/>
    <property type="project" value="TreeGrafter"/>
</dbReference>
<dbReference type="Gene3D" id="1.10.510.10">
    <property type="entry name" value="Transferase(Phosphotransferase) domain 1"/>
    <property type="match status" value="1"/>
</dbReference>
<evidence type="ECO:0000259" key="3">
    <source>
        <dbReference type="PROSITE" id="PS50011"/>
    </source>
</evidence>
<organism evidence="4 5">
    <name type="scientific">Meloidogyne hapla</name>
    <name type="common">Root-knot nematode worm</name>
    <dbReference type="NCBI Taxonomy" id="6305"/>
    <lineage>
        <taxon>Eukaryota</taxon>
        <taxon>Metazoa</taxon>
        <taxon>Ecdysozoa</taxon>
        <taxon>Nematoda</taxon>
        <taxon>Chromadorea</taxon>
        <taxon>Rhabditida</taxon>
        <taxon>Tylenchina</taxon>
        <taxon>Tylenchomorpha</taxon>
        <taxon>Tylenchoidea</taxon>
        <taxon>Meloidogynidae</taxon>
        <taxon>Meloidogyninae</taxon>
        <taxon>Meloidogyne</taxon>
    </lineage>
</organism>
<evidence type="ECO:0000256" key="2">
    <source>
        <dbReference type="ARBA" id="ARBA00022840"/>
    </source>
</evidence>
<dbReference type="AlphaFoldDB" id="A0A1I8C0K4"/>
<dbReference type="Pfam" id="PF00069">
    <property type="entry name" value="Pkinase"/>
    <property type="match status" value="1"/>
</dbReference>
<keyword evidence="2" id="KW-0067">ATP-binding</keyword>
<name>A0A1I8C0K4_MELHA</name>
<dbReference type="SUPFAM" id="SSF56112">
    <property type="entry name" value="Protein kinase-like (PK-like)"/>
    <property type="match status" value="1"/>
</dbReference>
<feature type="domain" description="Protein kinase" evidence="3">
    <location>
        <begin position="1"/>
        <end position="137"/>
    </location>
</feature>
<dbReference type="PROSITE" id="PS50011">
    <property type="entry name" value="PROTEIN_KINASE_DOM"/>
    <property type="match status" value="1"/>
</dbReference>
<keyword evidence="4" id="KW-1185">Reference proteome</keyword>
<dbReference type="GO" id="GO:0005524">
    <property type="term" value="F:ATP binding"/>
    <property type="evidence" value="ECO:0007669"/>
    <property type="project" value="UniProtKB-KW"/>
</dbReference>
<dbReference type="Gene3D" id="3.30.200.20">
    <property type="entry name" value="Phosphorylase Kinase, domain 1"/>
    <property type="match status" value="1"/>
</dbReference>
<protein>
    <submittedName>
        <fullName evidence="5">Protein kinase domain-containing protein</fullName>
    </submittedName>
</protein>